<dbReference type="EMBL" id="SMKS01000056">
    <property type="protein sequence ID" value="TDD01864.1"/>
    <property type="molecule type" value="Genomic_DNA"/>
</dbReference>
<evidence type="ECO:0000313" key="2">
    <source>
        <dbReference type="EMBL" id="TDD01864.1"/>
    </source>
</evidence>
<keyword evidence="2" id="KW-0808">Transferase</keyword>
<gene>
    <name evidence="2" type="ORF">E1181_24165</name>
</gene>
<dbReference type="Proteomes" id="UP000295674">
    <property type="component" value="Unassembled WGS sequence"/>
</dbReference>
<name>A0A4R4VI22_9PSEU</name>
<proteinExistence type="predicted"/>
<organism evidence="2 3">
    <name type="scientific">Saccharopolyspora terrae</name>
    <dbReference type="NCBI Taxonomy" id="2530384"/>
    <lineage>
        <taxon>Bacteria</taxon>
        <taxon>Bacillati</taxon>
        <taxon>Actinomycetota</taxon>
        <taxon>Actinomycetes</taxon>
        <taxon>Pseudonocardiales</taxon>
        <taxon>Pseudonocardiaceae</taxon>
        <taxon>Saccharopolyspora</taxon>
    </lineage>
</organism>
<dbReference type="SUPFAM" id="SSF56112">
    <property type="entry name" value="Protein kinase-like (PK-like)"/>
    <property type="match status" value="1"/>
</dbReference>
<comment type="caution">
    <text evidence="2">The sequence shown here is derived from an EMBL/GenBank/DDBJ whole genome shotgun (WGS) entry which is preliminary data.</text>
</comment>
<feature type="domain" description="Aminoglycoside phosphotransferase" evidence="1">
    <location>
        <begin position="56"/>
        <end position="244"/>
    </location>
</feature>
<keyword evidence="3" id="KW-1185">Reference proteome</keyword>
<dbReference type="RefSeq" id="WP_132678116.1">
    <property type="nucleotide sequence ID" value="NZ_SMKS01000056.1"/>
</dbReference>
<dbReference type="Gene3D" id="3.90.1200.10">
    <property type="match status" value="1"/>
</dbReference>
<dbReference type="InterPro" id="IPR011009">
    <property type="entry name" value="Kinase-like_dom_sf"/>
</dbReference>
<reference evidence="2 3" key="1">
    <citation type="submission" date="2019-03" db="EMBL/GenBank/DDBJ databases">
        <title>Draft genome sequences of novel Actinobacteria.</title>
        <authorList>
            <person name="Sahin N."/>
            <person name="Ay H."/>
            <person name="Saygin H."/>
        </authorList>
    </citation>
    <scope>NUCLEOTIDE SEQUENCE [LARGE SCALE GENOMIC DNA]</scope>
    <source>
        <strain evidence="2 3">16K309</strain>
    </source>
</reference>
<sequence>MENATFTPQTTRQVLETACECAGVDPSGAELVRMGENAMFRLASAPIIARVGRSITAGRKEARIATWLASHQFPAAQLAPTDREFVTVGDLVVTFWEFIEESDEPVSSGELGEVLRRLHSIPEPSDLALPFFEPMPKVGSRLKAIGGFLSEEERAFLSSRKDELDEQFAGLSFRLGFGPVHGDFHKANLMRDRNGTVKVIDFEDFCWGPREWDASVEAVRYRALGWVSDDEYDAYVKAYGFDPLDWEGFPVIRAIRELNMTTWLAQQLGQSPEIDGEVHRRIADLRDTERPRQWKTF</sequence>
<dbReference type="AlphaFoldDB" id="A0A4R4VI22"/>
<accession>A0A4R4VI22</accession>
<evidence type="ECO:0000259" key="1">
    <source>
        <dbReference type="Pfam" id="PF01636"/>
    </source>
</evidence>
<dbReference type="InterPro" id="IPR002575">
    <property type="entry name" value="Aminoglycoside_PTrfase"/>
</dbReference>
<dbReference type="OrthoDB" id="3723194at2"/>
<dbReference type="GO" id="GO:0016740">
    <property type="term" value="F:transferase activity"/>
    <property type="evidence" value="ECO:0007669"/>
    <property type="project" value="UniProtKB-KW"/>
</dbReference>
<dbReference type="Pfam" id="PF01636">
    <property type="entry name" value="APH"/>
    <property type="match status" value="1"/>
</dbReference>
<evidence type="ECO:0000313" key="3">
    <source>
        <dbReference type="Proteomes" id="UP000295674"/>
    </source>
</evidence>
<protein>
    <submittedName>
        <fullName evidence="2">Aminoglycoside phosphotransferase family protein</fullName>
    </submittedName>
</protein>